<dbReference type="PANTHER" id="PTHR30582:SF4">
    <property type="entry name" value="L,D-TRANSPEPTIDASE YQJB-RELATED"/>
    <property type="match status" value="1"/>
</dbReference>
<dbReference type="InterPro" id="IPR036582">
    <property type="entry name" value="Mao_N_sf"/>
</dbReference>
<dbReference type="OrthoDB" id="9787225at2"/>
<evidence type="ECO:0000256" key="10">
    <source>
        <dbReference type="SAM" id="Phobius"/>
    </source>
</evidence>
<keyword evidence="5 9" id="KW-0133">Cell shape</keyword>
<dbReference type="Pfam" id="PF03734">
    <property type="entry name" value="YkuD"/>
    <property type="match status" value="1"/>
</dbReference>
<dbReference type="Proteomes" id="UP000558113">
    <property type="component" value="Unassembled WGS sequence"/>
</dbReference>
<dbReference type="InterPro" id="IPR005490">
    <property type="entry name" value="LD_TPept_cat_dom"/>
</dbReference>
<feature type="domain" description="L,D-TPase catalytic" evidence="11">
    <location>
        <begin position="63"/>
        <end position="187"/>
    </location>
</feature>
<dbReference type="PANTHER" id="PTHR30582">
    <property type="entry name" value="L,D-TRANSPEPTIDASE"/>
    <property type="match status" value="1"/>
</dbReference>
<comment type="pathway">
    <text evidence="1 9">Cell wall biogenesis; peptidoglycan biosynthesis.</text>
</comment>
<evidence type="ECO:0000313" key="13">
    <source>
        <dbReference type="Proteomes" id="UP000558113"/>
    </source>
</evidence>
<keyword evidence="13" id="KW-1185">Reference proteome</keyword>
<evidence type="ECO:0000256" key="7">
    <source>
        <dbReference type="ARBA" id="ARBA00023316"/>
    </source>
</evidence>
<comment type="similarity">
    <text evidence="2">Belongs to the YkuD family.</text>
</comment>
<dbReference type="GO" id="GO:0018104">
    <property type="term" value="P:peptidoglycan-protein cross-linking"/>
    <property type="evidence" value="ECO:0007669"/>
    <property type="project" value="TreeGrafter"/>
</dbReference>
<dbReference type="InterPro" id="IPR012854">
    <property type="entry name" value="Cu_amine_oxidase-like_N"/>
</dbReference>
<dbReference type="PROSITE" id="PS52029">
    <property type="entry name" value="LD_TPASE"/>
    <property type="match status" value="1"/>
</dbReference>
<keyword evidence="10" id="KW-0472">Membrane</keyword>
<dbReference type="RefSeq" id="WP_161697163.1">
    <property type="nucleotide sequence ID" value="NZ_JAAAMU010000004.1"/>
</dbReference>
<evidence type="ECO:0000256" key="5">
    <source>
        <dbReference type="ARBA" id="ARBA00022960"/>
    </source>
</evidence>
<dbReference type="SUPFAM" id="SSF141523">
    <property type="entry name" value="L,D-transpeptidase catalytic domain-like"/>
    <property type="match status" value="1"/>
</dbReference>
<gene>
    <name evidence="12" type="ORF">GT003_10390</name>
</gene>
<dbReference type="FunFam" id="2.40.440.10:FF:000003">
    <property type="entry name" value="L,D-transpeptidase YciB"/>
    <property type="match status" value="1"/>
</dbReference>
<comment type="pathway">
    <text evidence="8">Glycan biosynthesis.</text>
</comment>
<dbReference type="GO" id="GO:0008360">
    <property type="term" value="P:regulation of cell shape"/>
    <property type="evidence" value="ECO:0007669"/>
    <property type="project" value="UniProtKB-UniRule"/>
</dbReference>
<dbReference type="InterPro" id="IPR050979">
    <property type="entry name" value="LD-transpeptidase"/>
</dbReference>
<evidence type="ECO:0000256" key="9">
    <source>
        <dbReference type="PROSITE-ProRule" id="PRU01373"/>
    </source>
</evidence>
<evidence type="ECO:0000256" key="2">
    <source>
        <dbReference type="ARBA" id="ARBA00005992"/>
    </source>
</evidence>
<keyword evidence="10" id="KW-1133">Transmembrane helix</keyword>
<evidence type="ECO:0000256" key="4">
    <source>
        <dbReference type="ARBA" id="ARBA00022801"/>
    </source>
</evidence>
<protein>
    <submittedName>
        <fullName evidence="12">L,D-transpeptidase family protein</fullName>
    </submittedName>
</protein>
<comment type="caution">
    <text evidence="12">The sequence shown here is derived from an EMBL/GenBank/DDBJ whole genome shotgun (WGS) entry which is preliminary data.</text>
</comment>
<keyword evidence="6 9" id="KW-0573">Peptidoglycan synthesis</keyword>
<dbReference type="UniPathway" id="UPA00219"/>
<evidence type="ECO:0000256" key="8">
    <source>
        <dbReference type="ARBA" id="ARBA00060592"/>
    </source>
</evidence>
<keyword evidence="7 9" id="KW-0961">Cell wall biogenesis/degradation</keyword>
<dbReference type="Gene3D" id="2.40.440.10">
    <property type="entry name" value="L,D-transpeptidase catalytic domain-like"/>
    <property type="match status" value="1"/>
</dbReference>
<dbReference type="InterPro" id="IPR038063">
    <property type="entry name" value="Transpep_catalytic_dom"/>
</dbReference>
<feature type="transmembrane region" description="Helical" evidence="10">
    <location>
        <begin position="36"/>
        <end position="53"/>
    </location>
</feature>
<dbReference type="SUPFAM" id="SSF55383">
    <property type="entry name" value="Copper amine oxidase, domain N"/>
    <property type="match status" value="1"/>
</dbReference>
<keyword evidence="10" id="KW-0812">Transmembrane</keyword>
<organism evidence="12 13">
    <name type="scientific">Paenibacillus sacheonensis</name>
    <dbReference type="NCBI Taxonomy" id="742054"/>
    <lineage>
        <taxon>Bacteria</taxon>
        <taxon>Bacillati</taxon>
        <taxon>Bacillota</taxon>
        <taxon>Bacilli</taxon>
        <taxon>Bacillales</taxon>
        <taxon>Paenibacillaceae</taxon>
        <taxon>Paenibacillus</taxon>
    </lineage>
</organism>
<feature type="active site" description="Nucleophile" evidence="9">
    <location>
        <position position="163"/>
    </location>
</feature>
<sequence length="321" mass="35294">MIMESWHRHLAAYIDLMAINIRMGGCPVLIRYSSKAGILSIVLLLVWSVLFLPRANAETGKNELLIINKKTNQLAFFVNGELVKTFSVATGRNSTLTPEGSFTIVNKIKNRPYYKEKIPGGDPRNPLGDRWLGLEVNGTHGTTYAIHGNNNASSIGKYVSAGCIRMKNDEIHWLFPQIELGAKVVITTSALSMVKIAEDHAYPVVQPYEGKLVLNGEPTTPVHPLILADAQVFIPMRDVFQMLGAKVQWNAAAKTVTAVIGDRTITHAPLSGEVDIDGSILAITPSRIMANTVMLPLRAISELIGYRVEWDGKAQEIRIGR</sequence>
<evidence type="ECO:0000313" key="12">
    <source>
        <dbReference type="EMBL" id="NBC69400.1"/>
    </source>
</evidence>
<dbReference type="Pfam" id="PF07833">
    <property type="entry name" value="Cu_amine_oxidN1"/>
    <property type="match status" value="1"/>
</dbReference>
<evidence type="ECO:0000259" key="11">
    <source>
        <dbReference type="PROSITE" id="PS52029"/>
    </source>
</evidence>
<dbReference type="CDD" id="cd16913">
    <property type="entry name" value="YkuD_like"/>
    <property type="match status" value="1"/>
</dbReference>
<dbReference type="GO" id="GO:0005576">
    <property type="term" value="C:extracellular region"/>
    <property type="evidence" value="ECO:0007669"/>
    <property type="project" value="TreeGrafter"/>
</dbReference>
<dbReference type="AlphaFoldDB" id="A0A7X4YN54"/>
<accession>A0A7X4YN54</accession>
<dbReference type="EMBL" id="JAAAMU010000004">
    <property type="protein sequence ID" value="NBC69400.1"/>
    <property type="molecule type" value="Genomic_DNA"/>
</dbReference>
<dbReference type="GO" id="GO:0016740">
    <property type="term" value="F:transferase activity"/>
    <property type="evidence" value="ECO:0007669"/>
    <property type="project" value="UniProtKB-KW"/>
</dbReference>
<evidence type="ECO:0000256" key="3">
    <source>
        <dbReference type="ARBA" id="ARBA00022679"/>
    </source>
</evidence>
<proteinExistence type="inferred from homology"/>
<reference evidence="12 13" key="1">
    <citation type="submission" date="2020-01" db="EMBL/GenBank/DDBJ databases">
        <title>Paenibacillus soybeanensis sp. nov. isolated from the nodules of soybean (Glycine max(L.) Merr).</title>
        <authorList>
            <person name="Wang H."/>
        </authorList>
    </citation>
    <scope>NUCLEOTIDE SEQUENCE [LARGE SCALE GENOMIC DNA]</scope>
    <source>
        <strain evidence="12 13">DSM 23054</strain>
    </source>
</reference>
<dbReference type="GO" id="GO:0071555">
    <property type="term" value="P:cell wall organization"/>
    <property type="evidence" value="ECO:0007669"/>
    <property type="project" value="UniProtKB-UniRule"/>
</dbReference>
<name>A0A7X4YN54_9BACL</name>
<dbReference type="Gene3D" id="3.30.457.10">
    <property type="entry name" value="Copper amine oxidase-like, N-terminal domain"/>
    <property type="match status" value="1"/>
</dbReference>
<keyword evidence="4" id="KW-0378">Hydrolase</keyword>
<keyword evidence="3" id="KW-0808">Transferase</keyword>
<feature type="active site" description="Proton donor/acceptor" evidence="9">
    <location>
        <position position="147"/>
    </location>
</feature>
<evidence type="ECO:0000256" key="6">
    <source>
        <dbReference type="ARBA" id="ARBA00022984"/>
    </source>
</evidence>
<dbReference type="GO" id="GO:0071972">
    <property type="term" value="F:peptidoglycan L,D-transpeptidase activity"/>
    <property type="evidence" value="ECO:0007669"/>
    <property type="project" value="TreeGrafter"/>
</dbReference>
<evidence type="ECO:0000256" key="1">
    <source>
        <dbReference type="ARBA" id="ARBA00004752"/>
    </source>
</evidence>